<proteinExistence type="inferred from homology"/>
<keyword evidence="5" id="KW-0809">Transit peptide</keyword>
<comment type="cofactor">
    <cofactor evidence="1">
        <name>FAD</name>
        <dbReference type="ChEBI" id="CHEBI:57692"/>
    </cofactor>
</comment>
<dbReference type="PANTHER" id="PTHR11748">
    <property type="entry name" value="D-LACTATE DEHYDROGENASE"/>
    <property type="match status" value="1"/>
</dbReference>
<keyword evidence="10" id="KW-1185">Reference proteome</keyword>
<dbReference type="InterPro" id="IPR016164">
    <property type="entry name" value="FAD-linked_Oxase-like_C"/>
</dbReference>
<evidence type="ECO:0000256" key="6">
    <source>
        <dbReference type="ARBA" id="ARBA00023002"/>
    </source>
</evidence>
<dbReference type="RefSeq" id="WP_072774862.1">
    <property type="nucleotide sequence ID" value="NZ_FRDN01000018.1"/>
</dbReference>
<evidence type="ECO:0000313" key="10">
    <source>
        <dbReference type="Proteomes" id="UP000184010"/>
    </source>
</evidence>
<organism evidence="9 10">
    <name type="scientific">Desulfitobacterium chlororespirans DSM 11544</name>
    <dbReference type="NCBI Taxonomy" id="1121395"/>
    <lineage>
        <taxon>Bacteria</taxon>
        <taxon>Bacillati</taxon>
        <taxon>Bacillota</taxon>
        <taxon>Clostridia</taxon>
        <taxon>Eubacteriales</taxon>
        <taxon>Desulfitobacteriaceae</taxon>
        <taxon>Desulfitobacterium</taxon>
    </lineage>
</organism>
<gene>
    <name evidence="9" type="ORF">SAMN02745215_04766</name>
</gene>
<dbReference type="EMBL" id="FRDN01000018">
    <property type="protein sequence ID" value="SHN86999.1"/>
    <property type="molecule type" value="Genomic_DNA"/>
</dbReference>
<dbReference type="GO" id="GO:1903457">
    <property type="term" value="P:lactate catabolic process"/>
    <property type="evidence" value="ECO:0007669"/>
    <property type="project" value="TreeGrafter"/>
</dbReference>
<protein>
    <recommendedName>
        <fullName evidence="7">D-lactate dehydrogenase (cytochrome)</fullName>
        <ecNumber evidence="7">1.1.2.4</ecNumber>
    </recommendedName>
</protein>
<dbReference type="InterPro" id="IPR016169">
    <property type="entry name" value="FAD-bd_PCMH_sub2"/>
</dbReference>
<dbReference type="GO" id="GO:0008720">
    <property type="term" value="F:D-lactate dehydrogenase (NAD+) activity"/>
    <property type="evidence" value="ECO:0007669"/>
    <property type="project" value="TreeGrafter"/>
</dbReference>
<reference evidence="10" key="1">
    <citation type="submission" date="2016-12" db="EMBL/GenBank/DDBJ databases">
        <authorList>
            <person name="Varghese N."/>
            <person name="Submissions S."/>
        </authorList>
    </citation>
    <scope>NUCLEOTIDE SEQUENCE [LARGE SCALE GENOMIC DNA]</scope>
    <source>
        <strain evidence="10">DSM 11544</strain>
    </source>
</reference>
<comment type="similarity">
    <text evidence="2">Belongs to the FAD-binding oxidoreductase/transferase type 4 family.</text>
</comment>
<dbReference type="InterPro" id="IPR004113">
    <property type="entry name" value="FAD-bd_oxidored_4_C"/>
</dbReference>
<feature type="domain" description="FAD-binding PCMH-type" evidence="8">
    <location>
        <begin position="43"/>
        <end position="223"/>
    </location>
</feature>
<dbReference type="InterPro" id="IPR006094">
    <property type="entry name" value="Oxid_FAD_bind_N"/>
</dbReference>
<dbReference type="Pfam" id="PF02913">
    <property type="entry name" value="FAD-oxidase_C"/>
    <property type="match status" value="1"/>
</dbReference>
<accession>A0A1M7UVK1</accession>
<evidence type="ECO:0000256" key="4">
    <source>
        <dbReference type="ARBA" id="ARBA00022827"/>
    </source>
</evidence>
<dbReference type="EC" id="1.1.2.4" evidence="7"/>
<dbReference type="GO" id="GO:0004458">
    <property type="term" value="F:D-lactate dehydrogenase (cytochrome) activity"/>
    <property type="evidence" value="ECO:0007669"/>
    <property type="project" value="UniProtKB-EC"/>
</dbReference>
<dbReference type="PROSITE" id="PS51387">
    <property type="entry name" value="FAD_PCMH"/>
    <property type="match status" value="1"/>
</dbReference>
<dbReference type="InterPro" id="IPR036318">
    <property type="entry name" value="FAD-bd_PCMH-like_sf"/>
</dbReference>
<dbReference type="Pfam" id="PF01565">
    <property type="entry name" value="FAD_binding_4"/>
    <property type="match status" value="1"/>
</dbReference>
<evidence type="ECO:0000256" key="7">
    <source>
        <dbReference type="ARBA" id="ARBA00038897"/>
    </source>
</evidence>
<sequence>MNKGLENQLTELLGPDSVSTLDIECRQYAHDMAPVPKIFGLFFKTMPDAVVRPNSSQQIQQLVKFAAANGIPLIPRGRSTTMMGGSYPVWGGIAVDMTARQGIISLNEAKKTVKVCSGTIWDNVLRYLAKRGLTLYGYPTSAPSATVGGWLGNGGVGLGKGGLGIGSSEYGYAADTVVDLGVVLPSGEYLESVAASQYKVKDFIGSDGVMAIYDTVTLKVRPLPARQEAFSFNFNEITKLCWAVKESAVLKPFFLLIEDEGMLGFKKKAGLHVPPAKNLVTVVLEGEGASLDSTIQELRKIMVNHGGQELSREIAEEEWAGRYYAMRHKGAGPNLLGGEFSAPIEQLTEVVRRVNKLAEKKNITIGIHGTLGVNEVLFMPQVLSDERRKFRYLTMMSLVKDLNDMSVELGGVPYGAGLFNAFYAKEIHGEKFNELVQFKKQCDPRNVMNPGKAIHCMTRFKIALPKFAYGLGMFGLGLFVKYGK</sequence>
<evidence type="ECO:0000259" key="8">
    <source>
        <dbReference type="PROSITE" id="PS51387"/>
    </source>
</evidence>
<keyword evidence="3" id="KW-0285">Flavoprotein</keyword>
<evidence type="ECO:0000256" key="2">
    <source>
        <dbReference type="ARBA" id="ARBA00008000"/>
    </source>
</evidence>
<dbReference type="SUPFAM" id="SSF56176">
    <property type="entry name" value="FAD-binding/transporter-associated domain-like"/>
    <property type="match status" value="1"/>
</dbReference>
<dbReference type="STRING" id="1121395.SAMN02745215_04766"/>
<keyword evidence="4" id="KW-0274">FAD</keyword>
<dbReference type="PANTHER" id="PTHR11748:SF111">
    <property type="entry name" value="D-LACTATE DEHYDROGENASE, MITOCHONDRIAL-RELATED"/>
    <property type="match status" value="1"/>
</dbReference>
<keyword evidence="6" id="KW-0560">Oxidoreductase</keyword>
<dbReference type="GO" id="GO:0071949">
    <property type="term" value="F:FAD binding"/>
    <property type="evidence" value="ECO:0007669"/>
    <property type="project" value="InterPro"/>
</dbReference>
<dbReference type="SUPFAM" id="SSF55103">
    <property type="entry name" value="FAD-linked oxidases, C-terminal domain"/>
    <property type="match status" value="1"/>
</dbReference>
<evidence type="ECO:0000313" key="9">
    <source>
        <dbReference type="EMBL" id="SHN86999.1"/>
    </source>
</evidence>
<dbReference type="InterPro" id="IPR016166">
    <property type="entry name" value="FAD-bd_PCMH"/>
</dbReference>
<dbReference type="Proteomes" id="UP000184010">
    <property type="component" value="Unassembled WGS sequence"/>
</dbReference>
<dbReference type="Gene3D" id="3.30.465.10">
    <property type="match status" value="1"/>
</dbReference>
<dbReference type="AlphaFoldDB" id="A0A1M7UVK1"/>
<evidence type="ECO:0000256" key="3">
    <source>
        <dbReference type="ARBA" id="ARBA00022630"/>
    </source>
</evidence>
<name>A0A1M7UVK1_9FIRM</name>
<evidence type="ECO:0000256" key="1">
    <source>
        <dbReference type="ARBA" id="ARBA00001974"/>
    </source>
</evidence>
<evidence type="ECO:0000256" key="5">
    <source>
        <dbReference type="ARBA" id="ARBA00022946"/>
    </source>
</evidence>